<dbReference type="NCBIfam" id="TIGR04183">
    <property type="entry name" value="Por_Secre_tail"/>
    <property type="match status" value="1"/>
</dbReference>
<dbReference type="InterPro" id="IPR038081">
    <property type="entry name" value="CalX-like_sf"/>
</dbReference>
<gene>
    <name evidence="4" type="ORF">F0460_15560</name>
</gene>
<evidence type="ECO:0000313" key="4">
    <source>
        <dbReference type="EMBL" id="KAA5531701.1"/>
    </source>
</evidence>
<evidence type="ECO:0000256" key="1">
    <source>
        <dbReference type="ARBA" id="ARBA00022729"/>
    </source>
</evidence>
<organism evidence="4 5">
    <name type="scientific">Paenimyroides baculatum</name>
    <dbReference type="NCBI Taxonomy" id="2608000"/>
    <lineage>
        <taxon>Bacteria</taxon>
        <taxon>Pseudomonadati</taxon>
        <taxon>Bacteroidota</taxon>
        <taxon>Flavobacteriia</taxon>
        <taxon>Flavobacteriales</taxon>
        <taxon>Flavobacteriaceae</taxon>
        <taxon>Paenimyroides</taxon>
    </lineage>
</organism>
<feature type="domain" description="Secretion system C-terminal sorting" evidence="2">
    <location>
        <begin position="839"/>
        <end position="897"/>
    </location>
</feature>
<dbReference type="InterPro" id="IPR026444">
    <property type="entry name" value="Secre_tail"/>
</dbReference>
<dbReference type="RefSeq" id="WP_150014901.1">
    <property type="nucleotide sequence ID" value="NZ_VWSG01000019.1"/>
</dbReference>
<dbReference type="Proteomes" id="UP000325141">
    <property type="component" value="Unassembled WGS sequence"/>
</dbReference>
<dbReference type="NCBIfam" id="NF038117">
    <property type="entry name" value="choice_anch_I"/>
    <property type="match status" value="1"/>
</dbReference>
<dbReference type="Pfam" id="PF22494">
    <property type="entry name" value="choice_anch_I"/>
    <property type="match status" value="1"/>
</dbReference>
<keyword evidence="1" id="KW-0732">Signal</keyword>
<comment type="caution">
    <text evidence="4">The sequence shown here is derived from an EMBL/GenBank/DDBJ whole genome shotgun (WGS) entry which is preliminary data.</text>
</comment>
<dbReference type="PANTHER" id="PTHR46928">
    <property type="entry name" value="MESENCHYME-SPECIFIC CELL SURFACE GLYCOPROTEIN"/>
    <property type="match status" value="1"/>
</dbReference>
<dbReference type="Gene3D" id="2.60.40.2030">
    <property type="match status" value="1"/>
</dbReference>
<evidence type="ECO:0000259" key="3">
    <source>
        <dbReference type="Pfam" id="PF22494"/>
    </source>
</evidence>
<feature type="domain" description="Choice-of-anchor I" evidence="3">
    <location>
        <begin position="344"/>
        <end position="819"/>
    </location>
</feature>
<proteinExistence type="predicted"/>
<dbReference type="PANTHER" id="PTHR46928:SF1">
    <property type="entry name" value="MESENCHYME-SPECIFIC CELL SURFACE GLYCOPROTEIN"/>
    <property type="match status" value="1"/>
</dbReference>
<dbReference type="Pfam" id="PF18962">
    <property type="entry name" value="Por_Secre_tail"/>
    <property type="match status" value="1"/>
</dbReference>
<dbReference type="InterPro" id="IPR011048">
    <property type="entry name" value="Haem_d1_sf"/>
</dbReference>
<evidence type="ECO:0000313" key="5">
    <source>
        <dbReference type="Proteomes" id="UP000325141"/>
    </source>
</evidence>
<dbReference type="Gene3D" id="2.130.10.10">
    <property type="entry name" value="YVTN repeat-like/Quinoprotein amine dehydrogenase"/>
    <property type="match status" value="1"/>
</dbReference>
<accession>A0A5M6C9R4</accession>
<dbReference type="InterPro" id="IPR055188">
    <property type="entry name" value="Choice_anch_I"/>
</dbReference>
<dbReference type="AlphaFoldDB" id="A0A5M6C9R4"/>
<dbReference type="InterPro" id="IPR052956">
    <property type="entry name" value="Mesenchyme-surface_protein"/>
</dbReference>
<dbReference type="SUPFAM" id="SSF141072">
    <property type="entry name" value="CalX-like"/>
    <property type="match status" value="1"/>
</dbReference>
<reference evidence="4 5" key="1">
    <citation type="submission" date="2019-09" db="EMBL/GenBank/DDBJ databases">
        <title>Genome sequence and assembly of Flavobacterium sp.</title>
        <authorList>
            <person name="Chhetri G."/>
        </authorList>
    </citation>
    <scope>NUCLEOTIDE SEQUENCE [LARGE SCALE GENOMIC DNA]</scope>
    <source>
        <strain evidence="4 5">SNL9</strain>
    </source>
</reference>
<dbReference type="InterPro" id="IPR015943">
    <property type="entry name" value="WD40/YVTN_repeat-like_dom_sf"/>
</dbReference>
<dbReference type="SUPFAM" id="SSF51004">
    <property type="entry name" value="C-terminal (heme d1) domain of cytochrome cd1-nitrite reductase"/>
    <property type="match status" value="2"/>
</dbReference>
<sequence length="901" mass="97577">MKKITQTCVIATFLFSGFNLYAQTLLHYWNFNNPTSAQTISTPNVSLVGTSTLTNTLGASTAFDYANGTGNNFNLNNLNARNNDVSGNHLRFNNPIGGSLVFSLPTIGYENPIVKFTTKRSGSGAGTQTWSYTTNGTTYTTFATINPVDGDPTLQTLDFSSVAAADNNPNFKLKVEFSQGPGGVVGNNRFDNFTLEAYAPGTTPVIPPKVSFLTKFKSVNEDSGTATIDIKVENAGTASFDLVVKTAPFSTADLNDFTFQTQTIQIDGTTGTTKTISIPIIDDTNEEQHAEYVVLALENPIGLTIEGDPFFTLYIKDNDRTAPVQTNEITLDYVGSFDPSGTNSSSTEIVVHDPQTQKLFATSAIAGFLDIIDFSDPLIPVKTHSIDMSPYGGITSVAVKNGIVAVASPNNIETNNGSVVFFDTNGVYKKQVTVGVLPDNIVFTKDGNKVLTANEGQPNADYSVDPEGSVSIIDLSAGINSLSQNNVSTLNFTTFNSQETQLVQQGVRKTKSTSTLSQDLEPEYITVSDDSQKAWVTLQENNAVAEINLTNKSITSLWSLGTKDMSIPGNGFDASDNNGEILIANWPVESYYIPDAVAGFKANGINYLITANEGDEKEYDDFEERIAVNAAGYLLDETLFPNASVLKQPHNLGRFRATNLNGDLDNDGKFEKIRSVGSRSFSIFNADTKAIVFDSGDDFEMYTAAHYPTIFNADHEANTAKSRSRAKGPEPEGVTVATIGVQTFAFIALERIGGVMVYNVTDPNNVTFTDYKNNRSTSAYSGDFGAEGIIYIDKADSPNSKGYVIIANEISGTLTIYEVNTTNLSNDEFTPVETKTFNVFPNPSHGGTVYFNRAADVTVYDMNGRQMFQGKNVQTLNVDTYPSGIYIVKTKEGLVQKLVKK</sequence>
<dbReference type="EMBL" id="VWSG01000019">
    <property type="protein sequence ID" value="KAA5531701.1"/>
    <property type="molecule type" value="Genomic_DNA"/>
</dbReference>
<keyword evidence="5" id="KW-1185">Reference proteome</keyword>
<protein>
    <submittedName>
        <fullName evidence="4">T9SS type A sorting domain-containing protein</fullName>
    </submittedName>
</protein>
<evidence type="ECO:0000259" key="2">
    <source>
        <dbReference type="Pfam" id="PF18962"/>
    </source>
</evidence>
<name>A0A5M6C9R4_9FLAO</name>